<reference evidence="10 11" key="1">
    <citation type="submission" date="2024-01" db="EMBL/GenBank/DDBJ databases">
        <title>The genome of the rayed Mediterranean limpet Patella caerulea (Linnaeus, 1758).</title>
        <authorList>
            <person name="Anh-Thu Weber A."/>
            <person name="Halstead-Nussloch G."/>
        </authorList>
    </citation>
    <scope>NUCLEOTIDE SEQUENCE [LARGE SCALE GENOMIC DNA]</scope>
    <source>
        <strain evidence="10">AATW-2023a</strain>
        <tissue evidence="10">Whole specimen</tissue>
    </source>
</reference>
<dbReference type="GO" id="GO:0006260">
    <property type="term" value="P:DNA replication"/>
    <property type="evidence" value="ECO:0007669"/>
    <property type="project" value="UniProtKB-KW"/>
</dbReference>
<dbReference type="InterPro" id="IPR043502">
    <property type="entry name" value="DNA/RNA_pol_sf"/>
</dbReference>
<dbReference type="InterPro" id="IPR004868">
    <property type="entry name" value="DNA-dir_DNA_pol_B_mt/vir"/>
</dbReference>
<dbReference type="SUPFAM" id="SSF56672">
    <property type="entry name" value="DNA/RNA polymerases"/>
    <property type="match status" value="1"/>
</dbReference>
<evidence type="ECO:0000256" key="3">
    <source>
        <dbReference type="ARBA" id="ARBA00022679"/>
    </source>
</evidence>
<dbReference type="PANTHER" id="PTHR33568:SF3">
    <property type="entry name" value="DNA-DIRECTED DNA POLYMERASE"/>
    <property type="match status" value="1"/>
</dbReference>
<evidence type="ECO:0000256" key="2">
    <source>
        <dbReference type="ARBA" id="ARBA00012417"/>
    </source>
</evidence>
<dbReference type="InterPro" id="IPR023211">
    <property type="entry name" value="DNA_pol_palm_dom_sf"/>
</dbReference>
<feature type="domain" description="DNA-directed DNA polymerase family B mitochondria/virus" evidence="9">
    <location>
        <begin position="874"/>
        <end position="1051"/>
    </location>
</feature>
<evidence type="ECO:0000256" key="1">
    <source>
        <dbReference type="ARBA" id="ARBA00005755"/>
    </source>
</evidence>
<keyword evidence="6" id="KW-0239">DNA-directed DNA polymerase</keyword>
<dbReference type="GO" id="GO:0000166">
    <property type="term" value="F:nucleotide binding"/>
    <property type="evidence" value="ECO:0007669"/>
    <property type="project" value="InterPro"/>
</dbReference>
<name>A0AAN8J492_PATCE</name>
<proteinExistence type="inferred from homology"/>
<dbReference type="Gene3D" id="3.90.1600.10">
    <property type="entry name" value="Palm domain of DNA polymerase"/>
    <property type="match status" value="1"/>
</dbReference>
<organism evidence="10 11">
    <name type="scientific">Patella caerulea</name>
    <name type="common">Rayed Mediterranean limpet</name>
    <dbReference type="NCBI Taxonomy" id="87958"/>
    <lineage>
        <taxon>Eukaryota</taxon>
        <taxon>Metazoa</taxon>
        <taxon>Spiralia</taxon>
        <taxon>Lophotrochozoa</taxon>
        <taxon>Mollusca</taxon>
        <taxon>Gastropoda</taxon>
        <taxon>Patellogastropoda</taxon>
        <taxon>Patelloidea</taxon>
        <taxon>Patellidae</taxon>
        <taxon>Patella</taxon>
    </lineage>
</organism>
<dbReference type="PANTHER" id="PTHR33568">
    <property type="entry name" value="DNA POLYMERASE"/>
    <property type="match status" value="1"/>
</dbReference>
<accession>A0AAN8J492</accession>
<evidence type="ECO:0000313" key="11">
    <source>
        <dbReference type="Proteomes" id="UP001347796"/>
    </source>
</evidence>
<evidence type="ECO:0000256" key="4">
    <source>
        <dbReference type="ARBA" id="ARBA00022695"/>
    </source>
</evidence>
<dbReference type="GO" id="GO:0003887">
    <property type="term" value="F:DNA-directed DNA polymerase activity"/>
    <property type="evidence" value="ECO:0007669"/>
    <property type="project" value="UniProtKB-KW"/>
</dbReference>
<dbReference type="EC" id="2.7.7.7" evidence="2"/>
<dbReference type="Proteomes" id="UP001347796">
    <property type="component" value="Unassembled WGS sequence"/>
</dbReference>
<dbReference type="InterPro" id="IPR036397">
    <property type="entry name" value="RNaseH_sf"/>
</dbReference>
<evidence type="ECO:0000259" key="9">
    <source>
        <dbReference type="Pfam" id="PF03175"/>
    </source>
</evidence>
<evidence type="ECO:0000313" key="10">
    <source>
        <dbReference type="EMBL" id="KAK6167285.1"/>
    </source>
</evidence>
<comment type="similarity">
    <text evidence="1">Belongs to the DNA polymerase type-B family.</text>
</comment>
<comment type="catalytic activity">
    <reaction evidence="8">
        <text>DNA(n) + a 2'-deoxyribonucleoside 5'-triphosphate = DNA(n+1) + diphosphate</text>
        <dbReference type="Rhea" id="RHEA:22508"/>
        <dbReference type="Rhea" id="RHEA-COMP:17339"/>
        <dbReference type="Rhea" id="RHEA-COMP:17340"/>
        <dbReference type="ChEBI" id="CHEBI:33019"/>
        <dbReference type="ChEBI" id="CHEBI:61560"/>
        <dbReference type="ChEBI" id="CHEBI:173112"/>
        <dbReference type="EC" id="2.7.7.7"/>
    </reaction>
</comment>
<dbReference type="Pfam" id="PF03175">
    <property type="entry name" value="DNA_pol_B_2"/>
    <property type="match status" value="2"/>
</dbReference>
<sequence>MSFTLRPVDRRYSRLFRTESLCVEIDFLEDWSHVPANDVPQQLHDTFEAIIEEIRRTLDARESDYVRIAISHPGLKTPIWLPFREHRLLKAEDVLQKVAAVLQSNEEFRLDQRMSMSICHVSPPDGRGSGGTNMKKRHCANFDDYLKKKQCLVTIKNADELCFQRAIVVARHYANKQDTPEWIREKKRLTNNTGPHSWQTKKTEALIDAVGGARQACTGMETWELYAKYLGEQGYQLNVFSRAIFGKAIYRGTKHVTGTPKHLNLYLHDRHYDVITSMPAFVERSYFCETCQVGYDHAEIHSCHVMCHGCKTMGPPCPPDPNTKTCYRCHRVFVSRQCFDNHLATRSRAKCSVCHRWKKCEKCQKEWDVIKAKRNLEEHRCGEYECSICREWHTAEKQFCYIQPLKSPIDMNKDRKTQIDKLQKSTLTRFVFFDFECQQDTGEHIPNLCVLQTCCHFCIDNQDPCEHCDTYWNHQREIVFKGPDTLDDVGKWFLQLAAHGTVVNGRKHDSHESSPVIAVAHNFKGYDGLLILQTLHKHSVAQPEVIMNGGKAMTITVGTVKFIDSLNFLPMALRDMPKTFGLQELKKGYFPHHFNKPENEDYVGTYPPDTDYDPDGMSVTEREKFHEWYQQHSHHVFDFRQEILAYCKSDVDVLRRCCGVFREIFLMDTGIDPFEKSLTLASACSRVLRTHYLKKDTLVVIPRALMQQPKPGMDWHRFQPRQQSNKALRWLEWEQHRQTMAAFRNQTPLPNIRHARNGSECRVGPYSLDGMDTTTGTVYEFHGCAFHGCPKCYPGPVQDLQHKHPYDPSRSMRDLYQKTQERQRRLQEQYGMQTIRVMWECELEEERRHDPEMNEFLQGLEDQQWPAPEPLMPRNAFFGGRTNAIQLLVNESVEDMRYIDVVSLYPYICKYGTFPIKEPTIVTQPDQDQWQQYEGLIQCSVLPPRGLFHPVLPFRRKQKLVFALCRSCVDEHMQQGEIAEYQPCEHTDEQRAWVGTFVTLELKKAVALGYQVLKVYEVWHWKEFSTYDPEAKTGGLFTGYINHYLKKKMESSGYPDTCHTEEDKTRFVNDVYDTEGIRLEPTSIKPNKGMRAFSKLQLNTAWGKFGQRDNFPKTEYITEPSVYFEKMLDVTQTVRDVQLVNDNMVLMETLKKEEHVAPCPITNVVIAAFVTAQARLKLYSVLEKLGERVCYFDTDSVIYQYHATSWNPPEGSSLGQWKNELPEDVTIREFVSGGPKNYAYRQSDGKTVCKVRGFTLNYRASQQLNYAIMKENVRHVNQNEPLVIANPFKITRSRDRRLWTRPENKRYKIVYDKRFVQFNDDGQPSNTYPYGY</sequence>
<dbReference type="GO" id="GO:0003677">
    <property type="term" value="F:DNA binding"/>
    <property type="evidence" value="ECO:0007669"/>
    <property type="project" value="UniProtKB-KW"/>
</dbReference>
<keyword evidence="7" id="KW-0238">DNA-binding</keyword>
<keyword evidence="3" id="KW-0808">Transferase</keyword>
<dbReference type="EMBL" id="JAZGQO010000018">
    <property type="protein sequence ID" value="KAK6167285.1"/>
    <property type="molecule type" value="Genomic_DNA"/>
</dbReference>
<comment type="caution">
    <text evidence="10">The sequence shown here is derived from an EMBL/GenBank/DDBJ whole genome shotgun (WGS) entry which is preliminary data.</text>
</comment>
<evidence type="ECO:0000256" key="7">
    <source>
        <dbReference type="ARBA" id="ARBA00023125"/>
    </source>
</evidence>
<protein>
    <recommendedName>
        <fullName evidence="2">DNA-directed DNA polymerase</fullName>
        <ecNumber evidence="2">2.7.7.7</ecNumber>
    </recommendedName>
</protein>
<feature type="domain" description="DNA-directed DNA polymerase family B mitochondria/virus" evidence="9">
    <location>
        <begin position="516"/>
        <end position="703"/>
    </location>
</feature>
<dbReference type="Gene3D" id="3.30.420.10">
    <property type="entry name" value="Ribonuclease H-like superfamily/Ribonuclease H"/>
    <property type="match status" value="1"/>
</dbReference>
<keyword evidence="4" id="KW-0548">Nucleotidyltransferase</keyword>
<keyword evidence="5" id="KW-0235">DNA replication</keyword>
<dbReference type="InterPro" id="IPR012337">
    <property type="entry name" value="RNaseH-like_sf"/>
</dbReference>
<evidence type="ECO:0000256" key="5">
    <source>
        <dbReference type="ARBA" id="ARBA00022705"/>
    </source>
</evidence>
<evidence type="ECO:0000256" key="6">
    <source>
        <dbReference type="ARBA" id="ARBA00022932"/>
    </source>
</evidence>
<keyword evidence="11" id="KW-1185">Reference proteome</keyword>
<evidence type="ECO:0000256" key="8">
    <source>
        <dbReference type="ARBA" id="ARBA00049244"/>
    </source>
</evidence>
<gene>
    <name evidence="10" type="ORF">SNE40_021353</name>
</gene>
<dbReference type="SUPFAM" id="SSF53098">
    <property type="entry name" value="Ribonuclease H-like"/>
    <property type="match status" value="1"/>
</dbReference>
<dbReference type="Gene3D" id="3.40.960.10">
    <property type="entry name" value="VSR Endonuclease"/>
    <property type="match status" value="1"/>
</dbReference>